<dbReference type="EMBL" id="SEZN01000044">
    <property type="protein sequence ID" value="RYU61230.1"/>
    <property type="molecule type" value="Genomic_DNA"/>
</dbReference>
<dbReference type="NCBIfam" id="TIGR00667">
    <property type="entry name" value="aat"/>
    <property type="match status" value="1"/>
</dbReference>
<evidence type="ECO:0000313" key="18">
    <source>
        <dbReference type="Proteomes" id="UP000294063"/>
    </source>
</evidence>
<evidence type="ECO:0000256" key="8">
    <source>
        <dbReference type="ARBA" id="ARBA00054043"/>
    </source>
</evidence>
<dbReference type="GO" id="GO:0030163">
    <property type="term" value="P:protein catabolic process"/>
    <property type="evidence" value="ECO:0007669"/>
    <property type="project" value="UniProtKB-UniRule"/>
</dbReference>
<evidence type="ECO:0000256" key="11">
    <source>
        <dbReference type="ARBA" id="ARBA00074372"/>
    </source>
</evidence>
<comment type="subcellular location">
    <subcellularLocation>
        <location evidence="1 15">Cytoplasm</location>
    </subcellularLocation>
</comment>
<evidence type="ECO:0000256" key="13">
    <source>
        <dbReference type="ARBA" id="ARBA00077165"/>
    </source>
</evidence>
<dbReference type="GO" id="GO:0005737">
    <property type="term" value="C:cytoplasm"/>
    <property type="evidence" value="ECO:0007669"/>
    <property type="project" value="UniProtKB-SubCell"/>
</dbReference>
<evidence type="ECO:0000256" key="9">
    <source>
        <dbReference type="ARBA" id="ARBA00061535"/>
    </source>
</evidence>
<dbReference type="InterPro" id="IPR016181">
    <property type="entry name" value="Acyl_CoA_acyltransferase"/>
</dbReference>
<dbReference type="PANTHER" id="PTHR30098:SF2">
    <property type="entry name" value="LEUCYL_PHENYLALANYL-TRNA--PROTEIN TRANSFERASE"/>
    <property type="match status" value="1"/>
</dbReference>
<dbReference type="FunFam" id="3.40.630.70:FF:000001">
    <property type="entry name" value="Leucyl/phenylalanyl-tRNA--protein transferase"/>
    <property type="match status" value="1"/>
</dbReference>
<dbReference type="FunFam" id="3.30.70.3550:FF:000001">
    <property type="entry name" value="Leucyl/phenylalanyl-tRNA--protein transferase"/>
    <property type="match status" value="1"/>
</dbReference>
<reference evidence="18 19" key="1">
    <citation type="submission" date="2019-02" db="EMBL/GenBank/DDBJ databases">
        <title>Genome sequences of Aliivibrio finisterrensis strains from farmed Atlantic salmon.</title>
        <authorList>
            <person name="Bowman J.P."/>
        </authorList>
    </citation>
    <scope>NUCLEOTIDE SEQUENCE [LARGE SCALE GENOMIC DNA]</scope>
    <source>
        <strain evidence="17 19">A21</strain>
        <strain evidence="16 18">A46</strain>
    </source>
</reference>
<evidence type="ECO:0000256" key="15">
    <source>
        <dbReference type="HAMAP-Rule" id="MF_00688"/>
    </source>
</evidence>
<dbReference type="Gene3D" id="3.30.70.3550">
    <property type="entry name" value="Leucyl/phenylalanyl-tRNA-protein transferase, N-terminal domain"/>
    <property type="match status" value="1"/>
</dbReference>
<dbReference type="EC" id="2.3.2.6" evidence="10 15"/>
<comment type="caution">
    <text evidence="16">The sequence shown here is derived from an EMBL/GenBank/DDBJ whole genome shotgun (WGS) entry which is preliminary data.</text>
</comment>
<gene>
    <name evidence="15" type="primary">aat</name>
    <name evidence="17" type="ORF">ERW53_18080</name>
    <name evidence="16" type="ORF">ERW57_16430</name>
</gene>
<dbReference type="Proteomes" id="UP000294166">
    <property type="component" value="Unassembled WGS sequence"/>
</dbReference>
<protein>
    <recommendedName>
        <fullName evidence="11 15">Leucyl/phenylalanyl-tRNA--protein transferase</fullName>
        <ecNumber evidence="10 15">2.3.2.6</ecNumber>
    </recommendedName>
    <alternativeName>
        <fullName evidence="12 15">L/F-transferase</fullName>
    </alternativeName>
    <alternativeName>
        <fullName evidence="13 15">Leucyltransferase</fullName>
    </alternativeName>
    <alternativeName>
        <fullName evidence="14 15">Phenyalanyltransferase</fullName>
    </alternativeName>
</protein>
<dbReference type="Gene3D" id="3.40.630.70">
    <property type="entry name" value="Leucyl/phenylalanyl-tRNA-protein transferase, C-terminal domain"/>
    <property type="match status" value="1"/>
</dbReference>
<evidence type="ECO:0000256" key="7">
    <source>
        <dbReference type="ARBA" id="ARBA00051538"/>
    </source>
</evidence>
<evidence type="ECO:0000256" key="6">
    <source>
        <dbReference type="ARBA" id="ARBA00050652"/>
    </source>
</evidence>
<comment type="function">
    <text evidence="8 15">Functions in the N-end rule pathway of protein degradation where it conjugates Leu, Phe and, less efficiently, Met from aminoacyl-tRNAs to the N-termini of proteins containing an N-terminal arginine or lysine.</text>
</comment>
<dbReference type="HAMAP" id="MF_00688">
    <property type="entry name" value="Leu_Phe_trans"/>
    <property type="match status" value="1"/>
</dbReference>
<dbReference type="PANTHER" id="PTHR30098">
    <property type="entry name" value="LEUCYL/PHENYLALANYL-TRNA--PROTEIN TRANSFERASE"/>
    <property type="match status" value="1"/>
</dbReference>
<comment type="catalytic activity">
    <reaction evidence="7 15">
        <text>N-terminal L-lysyl-[protein] + L-leucyl-tRNA(Leu) = N-terminal L-leucyl-L-lysyl-[protein] + tRNA(Leu) + H(+)</text>
        <dbReference type="Rhea" id="RHEA:12340"/>
        <dbReference type="Rhea" id="RHEA-COMP:9613"/>
        <dbReference type="Rhea" id="RHEA-COMP:9622"/>
        <dbReference type="Rhea" id="RHEA-COMP:12670"/>
        <dbReference type="Rhea" id="RHEA-COMP:12671"/>
        <dbReference type="ChEBI" id="CHEBI:15378"/>
        <dbReference type="ChEBI" id="CHEBI:65249"/>
        <dbReference type="ChEBI" id="CHEBI:78442"/>
        <dbReference type="ChEBI" id="CHEBI:78494"/>
        <dbReference type="ChEBI" id="CHEBI:133043"/>
        <dbReference type="EC" id="2.3.2.6"/>
    </reaction>
</comment>
<evidence type="ECO:0000256" key="4">
    <source>
        <dbReference type="ARBA" id="ARBA00023315"/>
    </source>
</evidence>
<dbReference type="SUPFAM" id="SSF55729">
    <property type="entry name" value="Acyl-CoA N-acyltransferases (Nat)"/>
    <property type="match status" value="1"/>
</dbReference>
<evidence type="ECO:0000256" key="3">
    <source>
        <dbReference type="ARBA" id="ARBA00022679"/>
    </source>
</evidence>
<name>A0A4Q5KSV4_9GAMM</name>
<keyword evidence="19" id="KW-1185">Reference proteome</keyword>
<dbReference type="GO" id="GO:0008914">
    <property type="term" value="F:leucyl-tRNA--protein transferase activity"/>
    <property type="evidence" value="ECO:0007669"/>
    <property type="project" value="UniProtKB-UniRule"/>
</dbReference>
<evidence type="ECO:0000256" key="2">
    <source>
        <dbReference type="ARBA" id="ARBA00022490"/>
    </source>
</evidence>
<accession>A0A4Q5KSV4</accession>
<keyword evidence="3 15" id="KW-0808">Transferase</keyword>
<evidence type="ECO:0000313" key="19">
    <source>
        <dbReference type="Proteomes" id="UP000294166"/>
    </source>
</evidence>
<keyword evidence="2 15" id="KW-0963">Cytoplasm</keyword>
<comment type="similarity">
    <text evidence="9 15">Belongs to the L/F-transferase family.</text>
</comment>
<evidence type="ECO:0000313" key="17">
    <source>
        <dbReference type="EMBL" id="RYU61230.1"/>
    </source>
</evidence>
<evidence type="ECO:0000256" key="10">
    <source>
        <dbReference type="ARBA" id="ARBA00066767"/>
    </source>
</evidence>
<evidence type="ECO:0000256" key="14">
    <source>
        <dbReference type="ARBA" id="ARBA00083640"/>
    </source>
</evidence>
<proteinExistence type="inferred from homology"/>
<evidence type="ECO:0000313" key="16">
    <source>
        <dbReference type="EMBL" id="RYU49010.1"/>
    </source>
</evidence>
<comment type="catalytic activity">
    <reaction evidence="5 15">
        <text>L-phenylalanyl-tRNA(Phe) + an N-terminal L-alpha-aminoacyl-[protein] = an N-terminal L-phenylalanyl-L-alpha-aminoacyl-[protein] + tRNA(Phe)</text>
        <dbReference type="Rhea" id="RHEA:43632"/>
        <dbReference type="Rhea" id="RHEA-COMP:9668"/>
        <dbReference type="Rhea" id="RHEA-COMP:9699"/>
        <dbReference type="Rhea" id="RHEA-COMP:10636"/>
        <dbReference type="Rhea" id="RHEA-COMP:10637"/>
        <dbReference type="ChEBI" id="CHEBI:78442"/>
        <dbReference type="ChEBI" id="CHEBI:78531"/>
        <dbReference type="ChEBI" id="CHEBI:78597"/>
        <dbReference type="ChEBI" id="CHEBI:83561"/>
        <dbReference type="EC" id="2.3.2.6"/>
    </reaction>
</comment>
<evidence type="ECO:0000256" key="12">
    <source>
        <dbReference type="ARBA" id="ARBA00077136"/>
    </source>
</evidence>
<comment type="catalytic activity">
    <reaction evidence="6 15">
        <text>N-terminal L-arginyl-[protein] + L-leucyl-tRNA(Leu) = N-terminal L-leucyl-L-arginyl-[protein] + tRNA(Leu) + H(+)</text>
        <dbReference type="Rhea" id="RHEA:50416"/>
        <dbReference type="Rhea" id="RHEA-COMP:9613"/>
        <dbReference type="Rhea" id="RHEA-COMP:9622"/>
        <dbReference type="Rhea" id="RHEA-COMP:12672"/>
        <dbReference type="Rhea" id="RHEA-COMP:12673"/>
        <dbReference type="ChEBI" id="CHEBI:15378"/>
        <dbReference type="ChEBI" id="CHEBI:64719"/>
        <dbReference type="ChEBI" id="CHEBI:78442"/>
        <dbReference type="ChEBI" id="CHEBI:78494"/>
        <dbReference type="ChEBI" id="CHEBI:133044"/>
        <dbReference type="EC" id="2.3.2.6"/>
    </reaction>
</comment>
<organism evidence="16 18">
    <name type="scientific">Aliivibrio finisterrensis</name>
    <dbReference type="NCBI Taxonomy" id="511998"/>
    <lineage>
        <taxon>Bacteria</taxon>
        <taxon>Pseudomonadati</taxon>
        <taxon>Pseudomonadota</taxon>
        <taxon>Gammaproteobacteria</taxon>
        <taxon>Vibrionales</taxon>
        <taxon>Vibrionaceae</taxon>
        <taxon>Aliivibrio</taxon>
    </lineage>
</organism>
<evidence type="ECO:0000256" key="5">
    <source>
        <dbReference type="ARBA" id="ARBA00050607"/>
    </source>
</evidence>
<dbReference type="EMBL" id="SEZK01000039">
    <property type="protein sequence ID" value="RYU49010.1"/>
    <property type="molecule type" value="Genomic_DNA"/>
</dbReference>
<sequence>MTIYLQQLDSDMHSAFPSIESALTEPDGLLAMGGDLSANRLINAYQHGIFPWYSEGDPILWWSPSIRGVFLPRQFSPSKSLKKYFRKSNYRITINTVTEQIIELCASTRSPEETWIMPEMIFAYKQLAALGYCHSVEVWENETLIGGLYGLQIGQVFCGESMFSLKTNASKIALWKFCEHFSAAGGELIDCQMMNPHLESLGATEMNRSEFKMKLEELTDKLVAPSCYAPQSIGNKP</sequence>
<dbReference type="RefSeq" id="WP_130049176.1">
    <property type="nucleotide sequence ID" value="NZ_SEZK01000039.1"/>
</dbReference>
<evidence type="ECO:0000256" key="1">
    <source>
        <dbReference type="ARBA" id="ARBA00004496"/>
    </source>
</evidence>
<keyword evidence="4 15" id="KW-0012">Acyltransferase</keyword>
<dbReference type="AlphaFoldDB" id="A0A4Q5KSV4"/>
<dbReference type="InterPro" id="IPR004616">
    <property type="entry name" value="Leu/Phe-tRNA_Trfase"/>
</dbReference>
<dbReference type="Pfam" id="PF03588">
    <property type="entry name" value="Leu_Phe_trans"/>
    <property type="match status" value="1"/>
</dbReference>
<dbReference type="InterPro" id="IPR042221">
    <property type="entry name" value="Leu/Phe-tRNA_Trfase_N"/>
</dbReference>
<dbReference type="InterPro" id="IPR042203">
    <property type="entry name" value="Leu/Phe-tRNA_Trfase_C"/>
</dbReference>
<dbReference type="Proteomes" id="UP000294063">
    <property type="component" value="Unassembled WGS sequence"/>
</dbReference>